<evidence type="ECO:0000256" key="10">
    <source>
        <dbReference type="ARBA" id="ARBA00031693"/>
    </source>
</evidence>
<evidence type="ECO:0000256" key="9">
    <source>
        <dbReference type="ARBA" id="ARBA00023299"/>
    </source>
</evidence>
<dbReference type="SFLD" id="SFLDG01136">
    <property type="entry name" value="C1.6:_Phosphoserine_Phosphatas"/>
    <property type="match status" value="1"/>
</dbReference>
<keyword evidence="8" id="KW-0460">Magnesium</keyword>
<keyword evidence="6" id="KW-0479">Metal-binding</keyword>
<keyword evidence="9" id="KW-0718">Serine biosynthesis</keyword>
<dbReference type="GO" id="GO:0006564">
    <property type="term" value="P:L-serine biosynthetic process"/>
    <property type="evidence" value="ECO:0007669"/>
    <property type="project" value="UniProtKB-KW"/>
</dbReference>
<dbReference type="InterPro" id="IPR023214">
    <property type="entry name" value="HAD_sf"/>
</dbReference>
<evidence type="ECO:0000256" key="3">
    <source>
        <dbReference type="ARBA" id="ARBA00009184"/>
    </source>
</evidence>
<dbReference type="SUPFAM" id="SSF56784">
    <property type="entry name" value="HAD-like"/>
    <property type="match status" value="1"/>
</dbReference>
<comment type="similarity">
    <text evidence="3">Belongs to the HAD-like hydrolase superfamily. SerB family.</text>
</comment>
<accession>A0A6J6CYZ8</accession>
<comment type="cofactor">
    <cofactor evidence="1">
        <name>Mg(2+)</name>
        <dbReference type="ChEBI" id="CHEBI:18420"/>
    </cofactor>
</comment>
<proteinExistence type="inferred from homology"/>
<sequence>MALTQLPYRLVVLDVDSTLIENEVIELIAARAGSLDLVAEVTARAMRGELDFAESLRERVATLAGLPAHTLDDVREEVTVTRGVPELIAGVHAVGGHVGVVSGGFHEVLDPIAESLGLDFWKANRFEIVDDVLTGRVLGEIVDATAKADALVSWCRELGLDLQQTVAIGDGANDLKMMAIAGLSVAFDAKPIVNEHADVAISERDLSVVLDLMGLR</sequence>
<protein>
    <recommendedName>
        <fullName evidence="4">phosphoserine phosphatase</fullName>
        <ecNumber evidence="4">3.1.3.3</ecNumber>
    </recommendedName>
    <alternativeName>
        <fullName evidence="10">O-phosphoserine phosphohydrolase</fullName>
    </alternativeName>
</protein>
<dbReference type="InterPro" id="IPR050582">
    <property type="entry name" value="HAD-like_SerB"/>
</dbReference>
<evidence type="ECO:0000256" key="2">
    <source>
        <dbReference type="ARBA" id="ARBA00005135"/>
    </source>
</evidence>
<evidence type="ECO:0000256" key="7">
    <source>
        <dbReference type="ARBA" id="ARBA00022801"/>
    </source>
</evidence>
<comment type="pathway">
    <text evidence="2">Amino-acid biosynthesis; L-serine biosynthesis; L-serine from 3-phospho-D-glycerate: step 3/3.</text>
</comment>
<dbReference type="UniPathway" id="UPA00135">
    <property type="reaction ID" value="UER00198"/>
</dbReference>
<evidence type="ECO:0000256" key="6">
    <source>
        <dbReference type="ARBA" id="ARBA00022723"/>
    </source>
</evidence>
<keyword evidence="7" id="KW-0378">Hydrolase</keyword>
<keyword evidence="5" id="KW-0028">Amino-acid biosynthesis</keyword>
<evidence type="ECO:0000256" key="4">
    <source>
        <dbReference type="ARBA" id="ARBA00012640"/>
    </source>
</evidence>
<dbReference type="NCBIfam" id="TIGR00338">
    <property type="entry name" value="serB"/>
    <property type="match status" value="1"/>
</dbReference>
<dbReference type="GO" id="GO:0000287">
    <property type="term" value="F:magnesium ion binding"/>
    <property type="evidence" value="ECO:0007669"/>
    <property type="project" value="TreeGrafter"/>
</dbReference>
<dbReference type="GO" id="GO:0005737">
    <property type="term" value="C:cytoplasm"/>
    <property type="evidence" value="ECO:0007669"/>
    <property type="project" value="TreeGrafter"/>
</dbReference>
<evidence type="ECO:0000256" key="5">
    <source>
        <dbReference type="ARBA" id="ARBA00022605"/>
    </source>
</evidence>
<dbReference type="AlphaFoldDB" id="A0A6J6CYZ8"/>
<dbReference type="EMBL" id="CAEZTD010000020">
    <property type="protein sequence ID" value="CAB4556662.1"/>
    <property type="molecule type" value="Genomic_DNA"/>
</dbReference>
<gene>
    <name evidence="11" type="ORF">UFOPK1591_00420</name>
</gene>
<dbReference type="Gene3D" id="3.40.50.1000">
    <property type="entry name" value="HAD superfamily/HAD-like"/>
    <property type="match status" value="1"/>
</dbReference>
<dbReference type="Pfam" id="PF12710">
    <property type="entry name" value="HAD"/>
    <property type="match status" value="1"/>
</dbReference>
<dbReference type="InterPro" id="IPR036412">
    <property type="entry name" value="HAD-like_sf"/>
</dbReference>
<organism evidence="11">
    <name type="scientific">freshwater metagenome</name>
    <dbReference type="NCBI Taxonomy" id="449393"/>
    <lineage>
        <taxon>unclassified sequences</taxon>
        <taxon>metagenomes</taxon>
        <taxon>ecological metagenomes</taxon>
    </lineage>
</organism>
<evidence type="ECO:0000313" key="11">
    <source>
        <dbReference type="EMBL" id="CAB4556662.1"/>
    </source>
</evidence>
<dbReference type="SFLD" id="SFLDG01137">
    <property type="entry name" value="C1.6.1:_Phosphoserine_Phosphat"/>
    <property type="match status" value="1"/>
</dbReference>
<reference evidence="11" key="1">
    <citation type="submission" date="2020-05" db="EMBL/GenBank/DDBJ databases">
        <authorList>
            <person name="Chiriac C."/>
            <person name="Salcher M."/>
            <person name="Ghai R."/>
            <person name="Kavagutti S V."/>
        </authorList>
    </citation>
    <scope>NUCLEOTIDE SEQUENCE</scope>
</reference>
<evidence type="ECO:0000256" key="1">
    <source>
        <dbReference type="ARBA" id="ARBA00001946"/>
    </source>
</evidence>
<evidence type="ECO:0000256" key="8">
    <source>
        <dbReference type="ARBA" id="ARBA00022842"/>
    </source>
</evidence>
<dbReference type="InterPro" id="IPR004469">
    <property type="entry name" value="PSP"/>
</dbReference>
<dbReference type="GO" id="GO:0036424">
    <property type="term" value="F:L-phosphoserine phosphatase activity"/>
    <property type="evidence" value="ECO:0007669"/>
    <property type="project" value="InterPro"/>
</dbReference>
<dbReference type="PANTHER" id="PTHR43344:SF2">
    <property type="entry name" value="PHOSPHOSERINE PHOSPHATASE"/>
    <property type="match status" value="1"/>
</dbReference>
<dbReference type="PANTHER" id="PTHR43344">
    <property type="entry name" value="PHOSPHOSERINE PHOSPHATASE"/>
    <property type="match status" value="1"/>
</dbReference>
<dbReference type="SFLD" id="SFLDS00003">
    <property type="entry name" value="Haloacid_Dehalogenase"/>
    <property type="match status" value="1"/>
</dbReference>
<dbReference type="NCBIfam" id="TIGR01488">
    <property type="entry name" value="HAD-SF-IB"/>
    <property type="match status" value="1"/>
</dbReference>
<dbReference type="SFLD" id="SFLDF00029">
    <property type="entry name" value="phosphoserine_phosphatase"/>
    <property type="match status" value="1"/>
</dbReference>
<dbReference type="EC" id="3.1.3.3" evidence="4"/>
<name>A0A6J6CYZ8_9ZZZZ</name>